<organism evidence="8">
    <name type="scientific">Candidatus Fermentithermobacillus carboniphilus</name>
    <dbReference type="NCBI Taxonomy" id="3085328"/>
    <lineage>
        <taxon>Bacteria</taxon>
        <taxon>Bacillati</taxon>
        <taxon>Bacillota</taxon>
        <taxon>Candidatus Fermentithermobacillia</taxon>
        <taxon>Candidatus Fermentithermobacillales</taxon>
        <taxon>Candidatus Fermentithermobacillaceae</taxon>
        <taxon>Candidatus Fermentithermobacillus</taxon>
    </lineage>
</organism>
<dbReference type="InterPro" id="IPR036764">
    <property type="entry name" value="Peptidase_Prp_sf"/>
</dbReference>
<evidence type="ECO:0000256" key="7">
    <source>
        <dbReference type="SAM" id="MobiDB-lite"/>
    </source>
</evidence>
<dbReference type="GO" id="GO:0008234">
    <property type="term" value="F:cysteine-type peptidase activity"/>
    <property type="evidence" value="ECO:0007669"/>
    <property type="project" value="UniProtKB-KW"/>
</dbReference>
<dbReference type="PANTHER" id="PTHR39178">
    <property type="entry name" value="HYPOTHETICAL RIBOSOME-ASSOCIATED PROTEIN"/>
    <property type="match status" value="1"/>
</dbReference>
<evidence type="ECO:0000256" key="1">
    <source>
        <dbReference type="ARBA" id="ARBA00022517"/>
    </source>
</evidence>
<feature type="region of interest" description="Disordered" evidence="7">
    <location>
        <begin position="1"/>
        <end position="27"/>
    </location>
</feature>
<gene>
    <name evidence="8" type="ORF">IMF26_05680</name>
</gene>
<dbReference type="Pfam" id="PF04327">
    <property type="entry name" value="Peptidase_Prp"/>
    <property type="match status" value="1"/>
</dbReference>
<evidence type="ECO:0000256" key="6">
    <source>
        <dbReference type="ARBA" id="ARBA00044538"/>
    </source>
</evidence>
<dbReference type="InterPro" id="IPR007422">
    <property type="entry name" value="Peptidase_Prp"/>
</dbReference>
<evidence type="ECO:0000313" key="8">
    <source>
        <dbReference type="EMBL" id="QUL97620.1"/>
    </source>
</evidence>
<dbReference type="PANTHER" id="PTHR39178:SF1">
    <property type="entry name" value="RIBOSOMAL-PROCESSING CYSTEINE PROTEASE PRP"/>
    <property type="match status" value="1"/>
</dbReference>
<reference evidence="8" key="2">
    <citation type="journal article" date="2023" name="Biology">
        <title>Prokaryotic Life Associated with Coal-Fire Gas Vents Revealed by Metagenomics.</title>
        <authorList>
            <person name="Kadnikov V.V."/>
            <person name="Mardanov A.V."/>
            <person name="Beletsky A.V."/>
            <person name="Karnachuk O.V."/>
            <person name="Ravin N.V."/>
        </authorList>
    </citation>
    <scope>NUCLEOTIDE SEQUENCE</scope>
    <source>
        <strain evidence="8">Bu02</strain>
    </source>
</reference>
<keyword evidence="3" id="KW-0378">Hydrolase</keyword>
<dbReference type="GO" id="GO:0042254">
    <property type="term" value="P:ribosome biogenesis"/>
    <property type="evidence" value="ECO:0007669"/>
    <property type="project" value="UniProtKB-KW"/>
</dbReference>
<dbReference type="GO" id="GO:0006508">
    <property type="term" value="P:proteolysis"/>
    <property type="evidence" value="ECO:0007669"/>
    <property type="project" value="UniProtKB-KW"/>
</dbReference>
<reference evidence="8" key="1">
    <citation type="submission" date="2020-10" db="EMBL/GenBank/DDBJ databases">
        <authorList>
            <person name="Kadnikov V."/>
            <person name="Beletsky A.V."/>
            <person name="Mardanov A.V."/>
            <person name="Karnachuk O.V."/>
            <person name="Ravin N.V."/>
        </authorList>
    </citation>
    <scope>NUCLEOTIDE SEQUENCE</scope>
    <source>
        <strain evidence="8">Bu02</strain>
    </source>
</reference>
<keyword evidence="4" id="KW-0788">Thiol protease</keyword>
<evidence type="ECO:0000256" key="2">
    <source>
        <dbReference type="ARBA" id="ARBA00022670"/>
    </source>
</evidence>
<dbReference type="Gene3D" id="3.30.70.1490">
    <property type="entry name" value="Cysteine protease Prp"/>
    <property type="match status" value="1"/>
</dbReference>
<dbReference type="AlphaFoldDB" id="A0AAT9LCK5"/>
<dbReference type="KEGG" id="fcz:IMF26_05680"/>
<evidence type="ECO:0000256" key="4">
    <source>
        <dbReference type="ARBA" id="ARBA00022807"/>
    </source>
</evidence>
<keyword evidence="1" id="KW-0690">Ribosome biogenesis</keyword>
<protein>
    <recommendedName>
        <fullName evidence="6">Ribosomal processing cysteine protease Prp</fullName>
    </recommendedName>
</protein>
<dbReference type="CDD" id="cd16332">
    <property type="entry name" value="Prp-like"/>
    <property type="match status" value="1"/>
</dbReference>
<evidence type="ECO:0000256" key="3">
    <source>
        <dbReference type="ARBA" id="ARBA00022801"/>
    </source>
</evidence>
<evidence type="ECO:0000256" key="5">
    <source>
        <dbReference type="ARBA" id="ARBA00044503"/>
    </source>
</evidence>
<dbReference type="EMBL" id="CP062796">
    <property type="protein sequence ID" value="QUL97620.1"/>
    <property type="molecule type" value="Genomic_DNA"/>
</dbReference>
<accession>A0AAT9LCK5</accession>
<comment type="similarity">
    <text evidence="5">Belongs to the Prp family.</text>
</comment>
<proteinExistence type="inferred from homology"/>
<sequence length="134" mass="14337">MLKVRFLTDGEGYEKDRGGSGSRSRGAANASRLYGFEVEGHAGYGEYGKDIVCAGVSAITQSCLLGLKEVLGDDVRYEKRSGYLRVNVHPCKAKEPGPSAILRTLEMGLISMSKAYPGGFSIEYVVGSPRPGDV</sequence>
<dbReference type="SUPFAM" id="SSF118010">
    <property type="entry name" value="TM1457-like"/>
    <property type="match status" value="1"/>
</dbReference>
<feature type="compositionally biased region" description="Basic and acidic residues" evidence="7">
    <location>
        <begin position="1"/>
        <end position="18"/>
    </location>
</feature>
<keyword evidence="2 8" id="KW-0645">Protease</keyword>
<name>A0AAT9LCK5_9FIRM</name>